<evidence type="ECO:0000256" key="10">
    <source>
        <dbReference type="SAM" id="MobiDB-lite"/>
    </source>
</evidence>
<feature type="compositionally biased region" description="Basic residues" evidence="10">
    <location>
        <begin position="213"/>
        <end position="228"/>
    </location>
</feature>
<dbReference type="Gene3D" id="3.40.1800.20">
    <property type="match status" value="1"/>
</dbReference>
<feature type="binding site" evidence="9">
    <location>
        <position position="62"/>
    </location>
    <ligand>
        <name>Zn(2+)</name>
        <dbReference type="ChEBI" id="CHEBI:29105"/>
    </ligand>
</feature>
<dbReference type="SUPFAM" id="SSF57667">
    <property type="entry name" value="beta-beta-alpha zinc fingers"/>
    <property type="match status" value="2"/>
</dbReference>
<evidence type="ECO:0000256" key="3">
    <source>
        <dbReference type="ARBA" id="ARBA00022737"/>
    </source>
</evidence>
<keyword evidence="8" id="KW-0863">Zinc-finger</keyword>
<dbReference type="GO" id="GO:0008270">
    <property type="term" value="F:zinc ion binding"/>
    <property type="evidence" value="ECO:0007669"/>
    <property type="project" value="UniProtKB-UniRule"/>
</dbReference>
<reference evidence="13" key="2">
    <citation type="submission" date="2022-06" db="UniProtKB">
        <authorList>
            <consortium name="EnsemblMetazoa"/>
        </authorList>
    </citation>
    <scope>IDENTIFICATION</scope>
    <source>
        <strain evidence="13">p50T (Dazao)</strain>
    </source>
</reference>
<dbReference type="PANTHER" id="PTHR24399:SF70">
    <property type="entry name" value="C2H2-TYPE DOMAIN-CONTAINING PROTEIN"/>
    <property type="match status" value="1"/>
</dbReference>
<evidence type="ECO:0000256" key="6">
    <source>
        <dbReference type="ARBA" id="ARBA00023163"/>
    </source>
</evidence>
<feature type="domain" description="C2H2-type" evidence="11">
    <location>
        <begin position="420"/>
        <end position="447"/>
    </location>
</feature>
<dbReference type="Proteomes" id="UP000005204">
    <property type="component" value="Unassembled WGS sequence"/>
</dbReference>
<evidence type="ECO:0000313" key="13">
    <source>
        <dbReference type="EnsemblMetazoa" id="XP_012548056.2"/>
    </source>
</evidence>
<dbReference type="SMART" id="SM00355">
    <property type="entry name" value="ZnF_C2H2"/>
    <property type="match status" value="7"/>
</dbReference>
<keyword evidence="5" id="KW-0805">Transcription regulation</keyword>
<dbReference type="PANTHER" id="PTHR24399">
    <property type="entry name" value="ZINC FINGER AND BTB DOMAIN-CONTAINING"/>
    <property type="match status" value="1"/>
</dbReference>
<keyword evidence="3" id="KW-0677">Repeat</keyword>
<feature type="binding site" evidence="9">
    <location>
        <position position="65"/>
    </location>
    <ligand>
        <name>Zn(2+)</name>
        <dbReference type="ChEBI" id="CHEBI:29105"/>
    </ligand>
</feature>
<dbReference type="Pfam" id="PF07776">
    <property type="entry name" value="zf-AD"/>
    <property type="match status" value="1"/>
</dbReference>
<keyword evidence="7" id="KW-0539">Nucleus</keyword>
<feature type="region of interest" description="Disordered" evidence="10">
    <location>
        <begin position="209"/>
        <end position="243"/>
    </location>
</feature>
<feature type="domain" description="ZAD" evidence="12">
    <location>
        <begin position="21"/>
        <end position="89"/>
    </location>
</feature>
<evidence type="ECO:0000256" key="8">
    <source>
        <dbReference type="PROSITE-ProRule" id="PRU00042"/>
    </source>
</evidence>
<dbReference type="PROSITE" id="PS51915">
    <property type="entry name" value="ZAD"/>
    <property type="match status" value="1"/>
</dbReference>
<evidence type="ECO:0000259" key="11">
    <source>
        <dbReference type="PROSITE" id="PS50157"/>
    </source>
</evidence>
<dbReference type="EnsemblMetazoa" id="XM_012692602.3">
    <property type="protein sequence ID" value="XP_012548056.2"/>
    <property type="gene ID" value="LOC101740040"/>
</dbReference>
<organism evidence="13 14">
    <name type="scientific">Bombyx mori</name>
    <name type="common">Silk moth</name>
    <dbReference type="NCBI Taxonomy" id="7091"/>
    <lineage>
        <taxon>Eukaryota</taxon>
        <taxon>Metazoa</taxon>
        <taxon>Ecdysozoa</taxon>
        <taxon>Arthropoda</taxon>
        <taxon>Hexapoda</taxon>
        <taxon>Insecta</taxon>
        <taxon>Pterygota</taxon>
        <taxon>Neoptera</taxon>
        <taxon>Endopterygota</taxon>
        <taxon>Lepidoptera</taxon>
        <taxon>Glossata</taxon>
        <taxon>Ditrysia</taxon>
        <taxon>Bombycoidea</taxon>
        <taxon>Bombycidae</taxon>
        <taxon>Bombycinae</taxon>
        <taxon>Bombyx</taxon>
    </lineage>
</organism>
<feature type="domain" description="C2H2-type" evidence="11">
    <location>
        <begin position="364"/>
        <end position="392"/>
    </location>
</feature>
<feature type="domain" description="C2H2-type" evidence="11">
    <location>
        <begin position="279"/>
        <end position="306"/>
    </location>
</feature>
<dbReference type="Pfam" id="PF12874">
    <property type="entry name" value="zf-met"/>
    <property type="match status" value="1"/>
</dbReference>
<proteinExistence type="predicted"/>
<name>A0A8R2C7F0_BOMMO</name>
<keyword evidence="6" id="KW-0804">Transcription</keyword>
<reference evidence="14" key="1">
    <citation type="journal article" date="2008" name="Insect Biochem. Mol. Biol.">
        <title>The genome of a lepidopteran model insect, the silkworm Bombyx mori.</title>
        <authorList>
            <consortium name="International Silkworm Genome Consortium"/>
        </authorList>
    </citation>
    <scope>NUCLEOTIDE SEQUENCE [LARGE SCALE GENOMIC DNA]</scope>
    <source>
        <strain evidence="14">p50T</strain>
    </source>
</reference>
<evidence type="ECO:0000256" key="4">
    <source>
        <dbReference type="ARBA" id="ARBA00022833"/>
    </source>
</evidence>
<evidence type="ECO:0000256" key="9">
    <source>
        <dbReference type="PROSITE-ProRule" id="PRU01263"/>
    </source>
</evidence>
<feature type="domain" description="C2H2-type" evidence="11">
    <location>
        <begin position="448"/>
        <end position="478"/>
    </location>
</feature>
<dbReference type="PROSITE" id="PS50157">
    <property type="entry name" value="ZINC_FINGER_C2H2_2"/>
    <property type="match status" value="6"/>
</dbReference>
<dbReference type="AlphaFoldDB" id="A0A8R2C7F0"/>
<keyword evidence="2 9" id="KW-0479">Metal-binding</keyword>
<keyword evidence="4 9" id="KW-0862">Zinc</keyword>
<sequence>MQETTVEDADKYKLDFELDKQICRCCLSTNRRMEGVHKYNTYIYDLASIEVSESDGLPQWICWECITLLSKSVKFKSKILKAHGALFEYLSRCAPFPIDARDQELSEYAGPYLERSSVLTFNHSGIGRTGYHEDLQHEKLTSPSEIQLFVLPMLPIKYEEEVKEESFYSDYEDNITVEQIRANVEEVEKFSEEDLNDFLDEKEIELREESGKKRSKKKDIRIKKRSRVKPSSEEQEPLKSSIRKPVDLDPEKIRIITLNPEEQIKAKELETTKNLKMPYHCHLCFKGFNFEVKLKNHMEKHSPSRGTFECAVCHMYLPTSYSHSVHTLIHTRRYECVQCGIRMIDKNSIVHHYRSKHEGLSSVFTCTICGKISNNSKTHRGHLRNHHGGSRPECEQCGKTFINNDSLAEHLLIHKGVKNYECELCGARFRTRNQVKYHELKHSSTRDYYCVECDSRFKSPYSLKQHLTKSLKHRDLDSLNKASLPQTQMRHVRQAVQHGGRAGHAPRRAARGRAPPRLRGVRRRPRLRLLAAQARARRAPRGPAPRRARVPHLREGLQEFKCTDEPRADAHWREALLVRSVLATVLPADGHEDTSETGSLVEELNGPLVNKREIKTDCFICIFYLETHLRLS</sequence>
<feature type="domain" description="C2H2-type" evidence="11">
    <location>
        <begin position="334"/>
        <end position="362"/>
    </location>
</feature>
<feature type="binding site" evidence="9">
    <location>
        <position position="23"/>
    </location>
    <ligand>
        <name>Zn(2+)</name>
        <dbReference type="ChEBI" id="CHEBI:29105"/>
    </ligand>
</feature>
<dbReference type="SUPFAM" id="SSF57716">
    <property type="entry name" value="Glucocorticoid receptor-like (DNA-binding domain)"/>
    <property type="match status" value="1"/>
</dbReference>
<feature type="domain" description="C2H2-type" evidence="11">
    <location>
        <begin position="392"/>
        <end position="419"/>
    </location>
</feature>
<evidence type="ECO:0000256" key="5">
    <source>
        <dbReference type="ARBA" id="ARBA00023015"/>
    </source>
</evidence>
<protein>
    <submittedName>
        <fullName evidence="13">Uncharacterized protein</fullName>
    </submittedName>
</protein>
<dbReference type="InterPro" id="IPR012934">
    <property type="entry name" value="Znf_AD"/>
</dbReference>
<evidence type="ECO:0000256" key="1">
    <source>
        <dbReference type="ARBA" id="ARBA00004123"/>
    </source>
</evidence>
<dbReference type="Gene3D" id="3.30.160.60">
    <property type="entry name" value="Classic Zinc Finger"/>
    <property type="match status" value="4"/>
</dbReference>
<dbReference type="GO" id="GO:0001227">
    <property type="term" value="F:DNA-binding transcription repressor activity, RNA polymerase II-specific"/>
    <property type="evidence" value="ECO:0007669"/>
    <property type="project" value="TreeGrafter"/>
</dbReference>
<evidence type="ECO:0000256" key="2">
    <source>
        <dbReference type="ARBA" id="ARBA00022723"/>
    </source>
</evidence>
<dbReference type="SMART" id="SM00868">
    <property type="entry name" value="zf-AD"/>
    <property type="match status" value="1"/>
</dbReference>
<evidence type="ECO:0000259" key="12">
    <source>
        <dbReference type="PROSITE" id="PS51915"/>
    </source>
</evidence>
<evidence type="ECO:0000256" key="7">
    <source>
        <dbReference type="ARBA" id="ARBA00023242"/>
    </source>
</evidence>
<comment type="subcellular location">
    <subcellularLocation>
        <location evidence="1">Nucleus</location>
    </subcellularLocation>
</comment>
<dbReference type="PROSITE" id="PS00028">
    <property type="entry name" value="ZINC_FINGER_C2H2_1"/>
    <property type="match status" value="5"/>
</dbReference>
<accession>A0A8R2C7F0</accession>
<keyword evidence="14" id="KW-1185">Reference proteome</keyword>
<feature type="binding site" evidence="9">
    <location>
        <position position="26"/>
    </location>
    <ligand>
        <name>Zn(2+)</name>
        <dbReference type="ChEBI" id="CHEBI:29105"/>
    </ligand>
</feature>
<dbReference type="InterPro" id="IPR036236">
    <property type="entry name" value="Znf_C2H2_sf"/>
</dbReference>
<dbReference type="GO" id="GO:0005654">
    <property type="term" value="C:nucleoplasm"/>
    <property type="evidence" value="ECO:0007669"/>
    <property type="project" value="TreeGrafter"/>
</dbReference>
<dbReference type="InterPro" id="IPR013087">
    <property type="entry name" value="Znf_C2H2_type"/>
</dbReference>
<dbReference type="Pfam" id="PF00096">
    <property type="entry name" value="zf-C2H2"/>
    <property type="match status" value="1"/>
</dbReference>
<dbReference type="GO" id="GO:0000978">
    <property type="term" value="F:RNA polymerase II cis-regulatory region sequence-specific DNA binding"/>
    <property type="evidence" value="ECO:0007669"/>
    <property type="project" value="TreeGrafter"/>
</dbReference>
<evidence type="ECO:0000313" key="14">
    <source>
        <dbReference type="Proteomes" id="UP000005204"/>
    </source>
</evidence>